<evidence type="ECO:0000313" key="2">
    <source>
        <dbReference type="Proteomes" id="UP000299102"/>
    </source>
</evidence>
<keyword evidence="2" id="KW-1185">Reference proteome</keyword>
<evidence type="ECO:0000313" key="1">
    <source>
        <dbReference type="EMBL" id="GBP31932.1"/>
    </source>
</evidence>
<dbReference type="AlphaFoldDB" id="A0A4C1V106"/>
<reference evidence="1 2" key="1">
    <citation type="journal article" date="2019" name="Commun. Biol.">
        <title>The bagworm genome reveals a unique fibroin gene that provides high tensile strength.</title>
        <authorList>
            <person name="Kono N."/>
            <person name="Nakamura H."/>
            <person name="Ohtoshi R."/>
            <person name="Tomita M."/>
            <person name="Numata K."/>
            <person name="Arakawa K."/>
        </authorList>
    </citation>
    <scope>NUCLEOTIDE SEQUENCE [LARGE SCALE GENOMIC DNA]</scope>
</reference>
<dbReference type="EMBL" id="BGZK01000253">
    <property type="protein sequence ID" value="GBP31932.1"/>
    <property type="molecule type" value="Genomic_DNA"/>
</dbReference>
<gene>
    <name evidence="1" type="ORF">EVAR_18471_1</name>
</gene>
<protein>
    <submittedName>
        <fullName evidence="1">Uncharacterized protein</fullName>
    </submittedName>
</protein>
<comment type="caution">
    <text evidence="1">The sequence shown here is derived from an EMBL/GenBank/DDBJ whole genome shotgun (WGS) entry which is preliminary data.</text>
</comment>
<sequence length="89" mass="10031">MHATHRYRDDAVAVTVSRTLKNSHTHYKLKYERFRVRDATAPRIHGYVKAAYKPDKGRPSHDYGAAARVGNVAEADPENVEVVKPTTDV</sequence>
<organism evidence="1 2">
    <name type="scientific">Eumeta variegata</name>
    <name type="common">Bagworm moth</name>
    <name type="synonym">Eumeta japonica</name>
    <dbReference type="NCBI Taxonomy" id="151549"/>
    <lineage>
        <taxon>Eukaryota</taxon>
        <taxon>Metazoa</taxon>
        <taxon>Ecdysozoa</taxon>
        <taxon>Arthropoda</taxon>
        <taxon>Hexapoda</taxon>
        <taxon>Insecta</taxon>
        <taxon>Pterygota</taxon>
        <taxon>Neoptera</taxon>
        <taxon>Endopterygota</taxon>
        <taxon>Lepidoptera</taxon>
        <taxon>Glossata</taxon>
        <taxon>Ditrysia</taxon>
        <taxon>Tineoidea</taxon>
        <taxon>Psychidae</taxon>
        <taxon>Oiketicinae</taxon>
        <taxon>Eumeta</taxon>
    </lineage>
</organism>
<name>A0A4C1V106_EUMVA</name>
<dbReference type="Proteomes" id="UP000299102">
    <property type="component" value="Unassembled WGS sequence"/>
</dbReference>
<accession>A0A4C1V106</accession>
<proteinExistence type="predicted"/>